<dbReference type="SUPFAM" id="SSF56672">
    <property type="entry name" value="DNA/RNA polymerases"/>
    <property type="match status" value="1"/>
</dbReference>
<accession>A0A820T984</accession>
<gene>
    <name evidence="3" type="ORF">TSG867_LOCUS18000</name>
</gene>
<reference evidence="3" key="1">
    <citation type="submission" date="2021-02" db="EMBL/GenBank/DDBJ databases">
        <authorList>
            <person name="Nowell W R."/>
        </authorList>
    </citation>
    <scope>NUCLEOTIDE SEQUENCE</scope>
</reference>
<dbReference type="InterPro" id="IPR043502">
    <property type="entry name" value="DNA/RNA_pol_sf"/>
</dbReference>
<dbReference type="Proteomes" id="UP000663862">
    <property type="component" value="Unassembled WGS sequence"/>
</dbReference>
<sequence length="874" mass="98457">MKDIEPTCSLEEHAKKIEQAIKIIVEATVPAKITTKKPWISEETLKLADEKRRLKQLRNVSLEYAQQYKGLCRKVKRSARQDKEHWIQDQCEQAEKGLNIGNTREAYGLIKMLRKEFVPRLNVIRNQEGTMLQTKDDIKRRWTQYCSSLYKDPGGGDGMVKELEDIAPPGEEVPQDILYSEVQAAINSLKRNKSPGSDGITAEMLQAGGEPLSREIHKLCNKAWHEGTIPEEWGKSILVPIPKKGDLSNCSNYRTISLINHTGKVLLIVLLNRLKTHLDPYLSEEQAGFRKDRSTVHQILTLRLLAEKAKRQGKKIYNCFIDFQKAFDTIKHKIIWAMLKSYGVDTKMVTLLQKIYEKSQSAVRIGKDNGEWFRTDVGTRQGDPLSPLLFIAYLERVMDQVRQNTCGINISGILINNLRFADDIDLIDEDVSSLQQQIELTKTAAEQAGLILNINKTKTMLIDVTQLDIPLCNTCYRYYSRQMRAASINATDYSMESDFGGTSKTFANASSQTEDSNVTILTRSDSVNMIVDTPATIDVTASVTTSTVVSKSSSSVASPASISFCCLPTSHGRCSICHVEFSCNSSTLVSSNDVRAPAFLEHDILIVFGSRCCVKHIDSGYLNAGALQRIRNNENKCYLCVEEFVNIFTIVKNEFLLKASTIKELNNAPPLNFDDLTSLTSDNYYVLTGLNRVDFDDLCSRIPSPALRSTHNRSARTAIACLLMKLRLGISNQVLATLFSFNDKRTVSHVVHSARKVLVEYFVPNFLGFEHIKRRDVINLHTRPLASELLAGQSDRAILILDGTYIYCQKSANNLLQRRTYSMHKGRPLVKPMLITTTTGYIVSCMGPYFADYKNNDAEITKHIIYLANRLLIK</sequence>
<feature type="coiled-coil region" evidence="1">
    <location>
        <begin position="40"/>
        <end position="67"/>
    </location>
</feature>
<comment type="caution">
    <text evidence="3">The sequence shown here is derived from an EMBL/GenBank/DDBJ whole genome shotgun (WGS) entry which is preliminary data.</text>
</comment>
<dbReference type="PANTHER" id="PTHR19446">
    <property type="entry name" value="REVERSE TRANSCRIPTASES"/>
    <property type="match status" value="1"/>
</dbReference>
<evidence type="ECO:0000313" key="3">
    <source>
        <dbReference type="EMBL" id="CAF4463173.1"/>
    </source>
</evidence>
<dbReference type="EMBL" id="CAJOBQ010001177">
    <property type="protein sequence ID" value="CAF4463173.1"/>
    <property type="molecule type" value="Genomic_DNA"/>
</dbReference>
<proteinExistence type="predicted"/>
<protein>
    <recommendedName>
        <fullName evidence="2">Reverse transcriptase domain-containing protein</fullName>
    </recommendedName>
</protein>
<organism evidence="3 4">
    <name type="scientific">Rotaria socialis</name>
    <dbReference type="NCBI Taxonomy" id="392032"/>
    <lineage>
        <taxon>Eukaryota</taxon>
        <taxon>Metazoa</taxon>
        <taxon>Spiralia</taxon>
        <taxon>Gnathifera</taxon>
        <taxon>Rotifera</taxon>
        <taxon>Eurotatoria</taxon>
        <taxon>Bdelloidea</taxon>
        <taxon>Philodinida</taxon>
        <taxon>Philodinidae</taxon>
        <taxon>Rotaria</taxon>
    </lineage>
</organism>
<feature type="domain" description="Reverse transcriptase" evidence="2">
    <location>
        <begin position="222"/>
        <end position="483"/>
    </location>
</feature>
<dbReference type="InterPro" id="IPR000477">
    <property type="entry name" value="RT_dom"/>
</dbReference>
<evidence type="ECO:0000313" key="4">
    <source>
        <dbReference type="Proteomes" id="UP000663862"/>
    </source>
</evidence>
<dbReference type="PROSITE" id="PS50878">
    <property type="entry name" value="RT_POL"/>
    <property type="match status" value="1"/>
</dbReference>
<evidence type="ECO:0000256" key="1">
    <source>
        <dbReference type="SAM" id="Coils"/>
    </source>
</evidence>
<evidence type="ECO:0000259" key="2">
    <source>
        <dbReference type="PROSITE" id="PS50878"/>
    </source>
</evidence>
<dbReference type="Pfam" id="PF00078">
    <property type="entry name" value="RVT_1"/>
    <property type="match status" value="1"/>
</dbReference>
<keyword evidence="1" id="KW-0175">Coiled coil</keyword>
<dbReference type="CDD" id="cd01650">
    <property type="entry name" value="RT_nLTR_like"/>
    <property type="match status" value="1"/>
</dbReference>
<name>A0A820T984_9BILA</name>
<dbReference type="AlphaFoldDB" id="A0A820T984"/>